<sequence>MGCMSFQKVGPFEIFGWSVAGNETCVAVTLDLLLFMRLIPYVQIFYRLNY</sequence>
<protein>
    <submittedName>
        <fullName evidence="1">Nuclear ribonuclease Z</fullName>
        <ecNumber evidence="1">3.1.26.11</ecNumber>
    </submittedName>
</protein>
<accession>C1LHT8</accession>
<name>C1LHT8_SCHJA</name>
<proteinExistence type="evidence at transcript level"/>
<dbReference type="GO" id="GO:0042781">
    <property type="term" value="F:3'-tRNA processing endoribonuclease activity"/>
    <property type="evidence" value="ECO:0007669"/>
    <property type="project" value="UniProtKB-EC"/>
</dbReference>
<reference evidence="1" key="1">
    <citation type="journal article" date="2009" name="Nature">
        <title>The Schistosoma japonicum genome reveals features of host-parasite interplay.</title>
        <authorList>
            <person name="Liu F."/>
            <person name="Zhou Y."/>
            <person name="Wang Z.Q."/>
            <person name="Lu G."/>
            <person name="Zheng H."/>
            <person name="Brindley P.J."/>
            <person name="McManus D.P."/>
            <person name="Blair D."/>
            <person name="Zhang Q.H."/>
            <person name="Zhong Y."/>
            <person name="Wang S."/>
            <person name="Han Z.G."/>
            <person name="Chen Z."/>
        </authorList>
    </citation>
    <scope>NUCLEOTIDE SEQUENCE</scope>
    <source>
        <strain evidence="1">Anhui</strain>
    </source>
</reference>
<reference evidence="1" key="2">
    <citation type="submission" date="2009-03" db="EMBL/GenBank/DDBJ databases">
        <authorList>
            <person name="Gang L."/>
        </authorList>
    </citation>
    <scope>NUCLEOTIDE SEQUENCE</scope>
    <source>
        <strain evidence="1">Anhui</strain>
    </source>
</reference>
<dbReference type="AlphaFoldDB" id="C1LHT8"/>
<organism evidence="1">
    <name type="scientific">Schistosoma japonicum</name>
    <name type="common">Blood fluke</name>
    <dbReference type="NCBI Taxonomy" id="6182"/>
    <lineage>
        <taxon>Eukaryota</taxon>
        <taxon>Metazoa</taxon>
        <taxon>Spiralia</taxon>
        <taxon>Lophotrochozoa</taxon>
        <taxon>Platyhelminthes</taxon>
        <taxon>Trematoda</taxon>
        <taxon>Digenea</taxon>
        <taxon>Strigeidida</taxon>
        <taxon>Schistosomatoidea</taxon>
        <taxon>Schistosomatidae</taxon>
        <taxon>Schistosoma</taxon>
    </lineage>
</organism>
<dbReference type="EC" id="3.1.26.11" evidence="1"/>
<keyword evidence="1" id="KW-0378">Hydrolase</keyword>
<evidence type="ECO:0000313" key="1">
    <source>
        <dbReference type="EMBL" id="CAX74266.1"/>
    </source>
</evidence>
<dbReference type="EMBL" id="FN318537">
    <property type="protein sequence ID" value="CAX74266.1"/>
    <property type="molecule type" value="mRNA"/>
</dbReference>